<dbReference type="GeneID" id="5018923"/>
<dbReference type="RefSeq" id="XP_001433138.1">
    <property type="nucleotide sequence ID" value="XM_001433101.1"/>
</dbReference>
<name>A0C4M4_PARTE</name>
<protein>
    <recommendedName>
        <fullName evidence="3">Transmembrane protein</fullName>
    </recommendedName>
</protein>
<evidence type="ECO:0008006" key="3">
    <source>
        <dbReference type="Google" id="ProtNLM"/>
    </source>
</evidence>
<dbReference type="InParanoid" id="A0C4M4"/>
<sequence>MFDEKQKKCKSIEMHEINGLGCNTPGLSKKACLKITSQNCSFQNGICQQLNQDDLTYYKCNMDLNEKACVNLKTNSQFCLWNGNNCQELFINQNIDCPLYVKNSSIKMNGNVCQAISKPNVLCKYDHINNVCIKSQINDQCNTPFLNQFGCVSILNSKETCQWTVNGCQFVVIVQQLTTCESLGYANPNSCSQVYENDNIGCYFDKNKKQCKSIELNSNDQLIKDFLKTIKCDNVSLGINKIICGSIITEQTPCRWFQDQCVYFSKRSDIANIPCLHLQNSNYQACALASFQNEPCRYSQKINGCTNTMEQNNSSCDLLGLNKAGCELIKPSMCQFDRYKCISRIYEDPEKEDSPESKNNPYNFLKCTTPQLPKSDCALIITNEQLCQWSQMLATCTEISIQYNTRCIQYMGKNVIVNPNVCASILTDQSDYCGYDKDKNNCKIFSEGCTTPCCTEIDLIGINAHSCSKFTSQKGQEEGNQYTYCYFYKSICTEVQSDIVNTSDEKEVALYFNNLELPCTSMNFKGCHMISWSKSQHCYYDGFVCTNLNVSSIKNLLDLTSDKFILNEYACLSIEAKITNTNKEKYFGYDAENKRCKLVPLDTFKECQSAYGNKNVCTGLTQEVYCIWDSDELQCVDIKVEELREFTSCNSDLNGEACINIDSVGKNSKLPCFFSFDTDFCQEAPEQVECNYFVGRGKISQSVCKVINKQGQICEYSEQDKTCIKSETLFDSCDVSARNANNRVCYNNTNGNCRWDTSALKCYENQTEIGELKCNDQLNKILCVQVVKEACMWDDVKYQCQVFIPKTSQEFENSNNNVNHLYNQKACLLISGAGYFYNKETKKCIKMDETINNLSCDQYQLNQYACLYLTRGTPCFYDQNDQLCKIFEDEQSQCNTSNLINIEVCMKIPVACVFNESTLQCQPFNVEQTMTCTQLFNYSKNKIHHNKISCASISPNLIQTIDEKDCSQEKQHTQKCKFEKYCLWDQWTYSCQVYKLLVDYLETGRSKAQERITCPDTENEEIGCQQDLNKYKSELFVPSRLIQLRSQMNWVNQTCFNHTQLYTRMYIYNQVEDHSQDCKMTICTKSEQIICAENILNFQITDTINKLDEKRDDGTETKEIHVISTFNDDKVTKVCPNQFNYPYDQLYSKTCNRDVYAILSPFCQLIYNKIRTCDSSFSKALCLELNSESCYYDIKQGGCRYLQNNEHKLPHCASISNNCFTSQSSNAICQNGPLIKQPGPSCLSIQEDQQTCESASNQLSSFSCNEISESNAQPILCALAIDQCRFYGIKCTNTLPIPCNCDKSYSKVLCEQCGCDYMFLGYCQKKSSVLYPQLNQDCSNKYYLCYEVNTFTRANKQKACGLVDQACKFTDKCEDATHSTCKELIGLTVSQQACVRCTGLAMQYNSIDQKCYPIAQNISQCENLNKEACLSFSTNIYCQWQKSLSLKCNQKKYEFTCKTISAISTTDQIDCSTLNQVACYKEQMNLCWFNPESKLCEKYSPLKGKCLFYKNKSTCMQSMVESCKWNGQICQTESNAQQCDGLNKYGCLNFQQLPCVWSDNLLRCELAQFSNNQMNCTQFLENQSHVSHMNAQTCTQIKSDKSCILGNNHKCREILEPQFYDCGTQGLNKNACISKTKNSCAFINNKCIFFSNINEGCQTYLNELACLNQDAICTFNQGLCFEFKFTSVNEVTQNKFSPFSKNVCRIFDDQIGLIYSEIQKLCLMVSNLKKKLTDCTQFGINKYACINQVENYCQYQGSLMQIYKSIIYQGLLKIFKLICLQLG</sequence>
<dbReference type="KEGG" id="ptm:GSPATT00006240001"/>
<keyword evidence="2" id="KW-1185">Reference proteome</keyword>
<evidence type="ECO:0000313" key="2">
    <source>
        <dbReference type="Proteomes" id="UP000000600"/>
    </source>
</evidence>
<dbReference type="EMBL" id="CT868041">
    <property type="protein sequence ID" value="CAK65741.1"/>
    <property type="molecule type" value="Genomic_DNA"/>
</dbReference>
<organism evidence="1 2">
    <name type="scientific">Paramecium tetraurelia</name>
    <dbReference type="NCBI Taxonomy" id="5888"/>
    <lineage>
        <taxon>Eukaryota</taxon>
        <taxon>Sar</taxon>
        <taxon>Alveolata</taxon>
        <taxon>Ciliophora</taxon>
        <taxon>Intramacronucleata</taxon>
        <taxon>Oligohymenophorea</taxon>
        <taxon>Peniculida</taxon>
        <taxon>Parameciidae</taxon>
        <taxon>Paramecium</taxon>
    </lineage>
</organism>
<reference evidence="1 2" key="1">
    <citation type="journal article" date="2006" name="Nature">
        <title>Global trends of whole-genome duplications revealed by the ciliate Paramecium tetraurelia.</title>
        <authorList>
            <consortium name="Genoscope"/>
            <person name="Aury J.-M."/>
            <person name="Jaillon O."/>
            <person name="Duret L."/>
            <person name="Noel B."/>
            <person name="Jubin C."/>
            <person name="Porcel B.M."/>
            <person name="Segurens B."/>
            <person name="Daubin V."/>
            <person name="Anthouard V."/>
            <person name="Aiach N."/>
            <person name="Arnaiz O."/>
            <person name="Billaut A."/>
            <person name="Beisson J."/>
            <person name="Blanc I."/>
            <person name="Bouhouche K."/>
            <person name="Camara F."/>
            <person name="Duharcourt S."/>
            <person name="Guigo R."/>
            <person name="Gogendeau D."/>
            <person name="Katinka M."/>
            <person name="Keller A.-M."/>
            <person name="Kissmehl R."/>
            <person name="Klotz C."/>
            <person name="Koll F."/>
            <person name="Le Moue A."/>
            <person name="Lepere C."/>
            <person name="Malinsky S."/>
            <person name="Nowacki M."/>
            <person name="Nowak J.K."/>
            <person name="Plattner H."/>
            <person name="Poulain J."/>
            <person name="Ruiz F."/>
            <person name="Serrano V."/>
            <person name="Zagulski M."/>
            <person name="Dessen P."/>
            <person name="Betermier M."/>
            <person name="Weissenbach J."/>
            <person name="Scarpelli C."/>
            <person name="Schachter V."/>
            <person name="Sperling L."/>
            <person name="Meyer E."/>
            <person name="Cohen J."/>
            <person name="Wincker P."/>
        </authorList>
    </citation>
    <scope>NUCLEOTIDE SEQUENCE [LARGE SCALE GENOMIC DNA]</scope>
    <source>
        <strain evidence="1 2">Stock d4-2</strain>
    </source>
</reference>
<dbReference type="HOGENOM" id="CLU_000273_0_0_1"/>
<accession>A0C4M4</accession>
<dbReference type="Proteomes" id="UP000000600">
    <property type="component" value="Unassembled WGS sequence"/>
</dbReference>
<dbReference type="OrthoDB" id="311051at2759"/>
<gene>
    <name evidence="1" type="ORF">GSPATT00006240001</name>
</gene>
<proteinExistence type="predicted"/>
<evidence type="ECO:0000313" key="1">
    <source>
        <dbReference type="EMBL" id="CAK65741.1"/>
    </source>
</evidence>